<dbReference type="PATRIC" id="fig|1227481.4.peg.932"/>
<evidence type="ECO:0000259" key="2">
    <source>
        <dbReference type="Pfam" id="PF23601"/>
    </source>
</evidence>
<proteinExistence type="predicted"/>
<accession>M0FET5</accession>
<dbReference type="AlphaFoldDB" id="M0FET5"/>
<organism evidence="3 4">
    <name type="scientific">Halorubrum hochstenium ATCC 700873</name>
    <dbReference type="NCBI Taxonomy" id="1227481"/>
    <lineage>
        <taxon>Archaea</taxon>
        <taxon>Methanobacteriati</taxon>
        <taxon>Methanobacteriota</taxon>
        <taxon>Stenosarchaea group</taxon>
        <taxon>Halobacteria</taxon>
        <taxon>Halobacteriales</taxon>
        <taxon>Haloferacaceae</taxon>
        <taxon>Halorubrum</taxon>
    </lineage>
</organism>
<comment type="caution">
    <text evidence="3">The sequence shown here is derived from an EMBL/GenBank/DDBJ whole genome shotgun (WGS) entry which is preliminary data.</text>
</comment>
<evidence type="ECO:0000313" key="4">
    <source>
        <dbReference type="Proteomes" id="UP000011689"/>
    </source>
</evidence>
<dbReference type="InterPro" id="IPR055564">
    <property type="entry name" value="CdpA_C"/>
</dbReference>
<dbReference type="Pfam" id="PF23601">
    <property type="entry name" value="CdpA_C"/>
    <property type="match status" value="1"/>
</dbReference>
<keyword evidence="4" id="KW-1185">Reference proteome</keyword>
<protein>
    <recommendedName>
        <fullName evidence="2">Cell division protein A C-terminal domain-containing protein</fullName>
    </recommendedName>
</protein>
<dbReference type="EMBL" id="AOJO01000024">
    <property type="protein sequence ID" value="ELZ58511.1"/>
    <property type="molecule type" value="Genomic_DNA"/>
</dbReference>
<dbReference type="RefSeq" id="WP_008582347.1">
    <property type="nucleotide sequence ID" value="NZ_AOJO01000024.1"/>
</dbReference>
<feature type="domain" description="Cell division protein A C-terminal" evidence="2">
    <location>
        <begin position="47"/>
        <end position="88"/>
    </location>
</feature>
<name>M0FET5_9EURY</name>
<sequence>MSDGGSAEADITSPLDDAGPTDAPSSPAAPDAAPSPGSPAARDGPGDAYCGNCAKFDYVRTDDGMRPYCAHYDELMDDMEACDSWTPR</sequence>
<evidence type="ECO:0000256" key="1">
    <source>
        <dbReference type="SAM" id="MobiDB-lite"/>
    </source>
</evidence>
<feature type="compositionally biased region" description="Low complexity" evidence="1">
    <location>
        <begin position="16"/>
        <end position="47"/>
    </location>
</feature>
<gene>
    <name evidence="3" type="ORF">C467_04752</name>
</gene>
<evidence type="ECO:0000313" key="3">
    <source>
        <dbReference type="EMBL" id="ELZ58511.1"/>
    </source>
</evidence>
<dbReference type="STRING" id="1227481.C467_04752"/>
<reference evidence="3 4" key="1">
    <citation type="journal article" date="2014" name="PLoS Genet.">
        <title>Phylogenetically driven sequencing of extremely halophilic archaea reveals strategies for static and dynamic osmo-response.</title>
        <authorList>
            <person name="Becker E.A."/>
            <person name="Seitzer P.M."/>
            <person name="Tritt A."/>
            <person name="Larsen D."/>
            <person name="Krusor M."/>
            <person name="Yao A.I."/>
            <person name="Wu D."/>
            <person name="Madern D."/>
            <person name="Eisen J.A."/>
            <person name="Darling A.E."/>
            <person name="Facciotti M.T."/>
        </authorList>
    </citation>
    <scope>NUCLEOTIDE SEQUENCE [LARGE SCALE GENOMIC DNA]</scope>
    <source>
        <strain evidence="3 4">ATCC 700873</strain>
    </source>
</reference>
<dbReference type="Proteomes" id="UP000011689">
    <property type="component" value="Unassembled WGS sequence"/>
</dbReference>
<feature type="region of interest" description="Disordered" evidence="1">
    <location>
        <begin position="1"/>
        <end position="47"/>
    </location>
</feature>